<feature type="transmembrane region" description="Helical" evidence="19">
    <location>
        <begin position="292"/>
        <end position="316"/>
    </location>
</feature>
<gene>
    <name evidence="22" type="ORF">SLEP1_g57218</name>
</gene>
<evidence type="ECO:0000256" key="17">
    <source>
        <dbReference type="ARBA" id="ARBA00023180"/>
    </source>
</evidence>
<dbReference type="CDD" id="cd14066">
    <property type="entry name" value="STKc_IRAK"/>
    <property type="match status" value="1"/>
</dbReference>
<dbReference type="InterPro" id="IPR001220">
    <property type="entry name" value="Legume_lectin_dom"/>
</dbReference>
<dbReference type="InterPro" id="IPR000719">
    <property type="entry name" value="Prot_kinase_dom"/>
</dbReference>
<evidence type="ECO:0000256" key="6">
    <source>
        <dbReference type="ARBA" id="ARBA00022527"/>
    </source>
</evidence>
<dbReference type="PROSITE" id="PS00307">
    <property type="entry name" value="LECTIN_LEGUME_BETA"/>
    <property type="match status" value="1"/>
</dbReference>
<evidence type="ECO:0000259" key="21">
    <source>
        <dbReference type="PROSITE" id="PS50011"/>
    </source>
</evidence>
<dbReference type="InterPro" id="IPR011009">
    <property type="entry name" value="Kinase-like_dom_sf"/>
</dbReference>
<evidence type="ECO:0000256" key="14">
    <source>
        <dbReference type="ARBA" id="ARBA00022989"/>
    </source>
</evidence>
<dbReference type="SUPFAM" id="SSF56112">
    <property type="entry name" value="Protein kinase-like (PK-like)"/>
    <property type="match status" value="1"/>
</dbReference>
<keyword evidence="23" id="KW-1185">Reference proteome</keyword>
<evidence type="ECO:0000256" key="11">
    <source>
        <dbReference type="ARBA" id="ARBA00022741"/>
    </source>
</evidence>
<dbReference type="PROSITE" id="PS00108">
    <property type="entry name" value="PROTEIN_KINASE_ST"/>
    <property type="match status" value="1"/>
</dbReference>
<dbReference type="EC" id="2.7.11.1" evidence="4"/>
<keyword evidence="11 18" id="KW-0547">Nucleotide-binding</keyword>
<evidence type="ECO:0000256" key="2">
    <source>
        <dbReference type="ARBA" id="ARBA00008536"/>
    </source>
</evidence>
<feature type="domain" description="Protein kinase" evidence="21">
    <location>
        <begin position="351"/>
        <end position="631"/>
    </location>
</feature>
<dbReference type="GO" id="GO:0004674">
    <property type="term" value="F:protein serine/threonine kinase activity"/>
    <property type="evidence" value="ECO:0007669"/>
    <property type="project" value="UniProtKB-KW"/>
</dbReference>
<dbReference type="InterPro" id="IPR017441">
    <property type="entry name" value="Protein_kinase_ATP_BS"/>
</dbReference>
<evidence type="ECO:0000256" key="18">
    <source>
        <dbReference type="PROSITE-ProRule" id="PRU10141"/>
    </source>
</evidence>
<dbReference type="CDD" id="cd06899">
    <property type="entry name" value="lectin_legume_LecRK_Arcelin_ConA"/>
    <property type="match status" value="1"/>
</dbReference>
<sequence>MMSRKLLVFLFLITFLFKPISFLASAENVTFDFHSFTLRNLTLLGDSHLRNGVVSLTQELGVPSSSSGTVIYDYPILFFDQDSNTTASFHTRFSFRIKNLNPSSFGDGLAFFLSPDNQTLGSPGGYLGLVNSSQLTKNRFVAVEFDTRLDPHFGDPNDNHVGLDIDSLNSIKTVDPSSQGIDLKSGKHLTAWIDYMNELKRLRVFLSSSDSKPQNPLLTVDIDLSGYLREMMFVGFSASTEGSTEIHLIENWSFHSSGLSPVRHPHNVSDSSVTIITDIHRSSSGSNHHKKLALGLGIAGPVFFCVVLSVFGYISLRKWKGARTEKNLKAEFVAGPRQFSYKELMSATRGFHSSRIIGHGAFGNVYKAIFMSSGTIAAVKRSRHSHEGKSEFLAELSVIACLRHKNLVQLQGWCAEKGELLLVYEFMPNGSLDKLLYPESGHGMSLSWCNRKNIAVGLASVLSYLHQECEQQVIHRDIKTSNIMLDGNFNARLGDFGLARLMDHDKSPVSTLTAGTMGYLAPEYLHCGTATEKTDVFSYGVVVLEVACGRRPIEKEPYSQKLENLVDWVWGLHTDGRILEAADKRLNGEFKEEEMRKLLLVGLSCAHPDSAERPSMRRVLQILNNEADPVFVPKRKPSLIFSCSLTVEDIVSDDEECQRASVSHDEDHMKDSASQV</sequence>
<evidence type="ECO:0000256" key="1">
    <source>
        <dbReference type="ARBA" id="ARBA00004251"/>
    </source>
</evidence>
<comment type="caution">
    <text evidence="22">The sequence shown here is derived from an EMBL/GenBank/DDBJ whole genome shotgun (WGS) entry which is preliminary data.</text>
</comment>
<evidence type="ECO:0000256" key="10">
    <source>
        <dbReference type="ARBA" id="ARBA00022734"/>
    </source>
</evidence>
<evidence type="ECO:0000256" key="7">
    <source>
        <dbReference type="ARBA" id="ARBA00022679"/>
    </source>
</evidence>
<dbReference type="Gene3D" id="1.10.510.10">
    <property type="entry name" value="Transferase(Phosphotransferase) domain 1"/>
    <property type="match status" value="1"/>
</dbReference>
<name>A0AAV5MP45_9ROSI</name>
<evidence type="ECO:0000256" key="8">
    <source>
        <dbReference type="ARBA" id="ARBA00022692"/>
    </source>
</evidence>
<keyword evidence="7" id="KW-0808">Transferase</keyword>
<dbReference type="InterPro" id="IPR019825">
    <property type="entry name" value="Lectin_legB_Mn/Ca_BS"/>
</dbReference>
<evidence type="ECO:0000256" key="12">
    <source>
        <dbReference type="ARBA" id="ARBA00022777"/>
    </source>
</evidence>
<dbReference type="SUPFAM" id="SSF49899">
    <property type="entry name" value="Concanavalin A-like lectins/glucanases"/>
    <property type="match status" value="1"/>
</dbReference>
<keyword evidence="15 19" id="KW-0472">Membrane</keyword>
<evidence type="ECO:0000256" key="5">
    <source>
        <dbReference type="ARBA" id="ARBA00022475"/>
    </source>
</evidence>
<evidence type="ECO:0000256" key="15">
    <source>
        <dbReference type="ARBA" id="ARBA00023136"/>
    </source>
</evidence>
<keyword evidence="12" id="KW-0418">Kinase</keyword>
<feature type="binding site" evidence="18">
    <location>
        <position position="380"/>
    </location>
    <ligand>
        <name>ATP</name>
        <dbReference type="ChEBI" id="CHEBI:30616"/>
    </ligand>
</feature>
<proteinExistence type="inferred from homology"/>
<dbReference type="FunFam" id="1.10.510.10:FF:000342">
    <property type="entry name" value="L-type lectin-domain containing receptor kinase VIII.1"/>
    <property type="match status" value="1"/>
</dbReference>
<keyword evidence="8 19" id="KW-0812">Transmembrane</keyword>
<dbReference type="GO" id="GO:0002229">
    <property type="term" value="P:defense response to oomycetes"/>
    <property type="evidence" value="ECO:0007669"/>
    <property type="project" value="UniProtKB-ARBA"/>
</dbReference>
<dbReference type="FunFam" id="3.30.200.20:FF:000372">
    <property type="entry name" value="L-type lectin-domain containing receptor kinase VIII.1"/>
    <property type="match status" value="1"/>
</dbReference>
<dbReference type="EMBL" id="BPVZ01000374">
    <property type="protein sequence ID" value="GKV50516.1"/>
    <property type="molecule type" value="Genomic_DNA"/>
</dbReference>
<feature type="chain" id="PRO_5043316079" description="non-specific serine/threonine protein kinase" evidence="20">
    <location>
        <begin position="27"/>
        <end position="676"/>
    </location>
</feature>
<evidence type="ECO:0000313" key="22">
    <source>
        <dbReference type="EMBL" id="GKV50516.1"/>
    </source>
</evidence>
<comment type="subcellular location">
    <subcellularLocation>
        <location evidence="1">Cell membrane</location>
        <topology evidence="1">Single-pass type I membrane protein</topology>
    </subcellularLocation>
</comment>
<dbReference type="Pfam" id="PF00139">
    <property type="entry name" value="Lectin_legB"/>
    <property type="match status" value="1"/>
</dbReference>
<dbReference type="Gene3D" id="3.30.200.20">
    <property type="entry name" value="Phosphorylase Kinase, domain 1"/>
    <property type="match status" value="1"/>
</dbReference>
<dbReference type="PROSITE" id="PS00107">
    <property type="entry name" value="PROTEIN_KINASE_ATP"/>
    <property type="match status" value="1"/>
</dbReference>
<evidence type="ECO:0000256" key="20">
    <source>
        <dbReference type="SAM" id="SignalP"/>
    </source>
</evidence>
<dbReference type="SMART" id="SM00220">
    <property type="entry name" value="S_TKc"/>
    <property type="match status" value="1"/>
</dbReference>
<dbReference type="Gene3D" id="2.60.120.200">
    <property type="match status" value="1"/>
</dbReference>
<dbReference type="GO" id="GO:0005886">
    <property type="term" value="C:plasma membrane"/>
    <property type="evidence" value="ECO:0007669"/>
    <property type="project" value="UniProtKB-SubCell"/>
</dbReference>
<evidence type="ECO:0000256" key="16">
    <source>
        <dbReference type="ARBA" id="ARBA00023170"/>
    </source>
</evidence>
<keyword evidence="10" id="KW-0430">Lectin</keyword>
<dbReference type="InterPro" id="IPR013320">
    <property type="entry name" value="ConA-like_dom_sf"/>
</dbReference>
<reference evidence="22 23" key="1">
    <citation type="journal article" date="2021" name="Commun. Biol.">
        <title>The genome of Shorea leprosula (Dipterocarpaceae) highlights the ecological relevance of drought in aseasonal tropical rainforests.</title>
        <authorList>
            <person name="Ng K.K.S."/>
            <person name="Kobayashi M.J."/>
            <person name="Fawcett J.A."/>
            <person name="Hatakeyama M."/>
            <person name="Paape T."/>
            <person name="Ng C.H."/>
            <person name="Ang C.C."/>
            <person name="Tnah L.H."/>
            <person name="Lee C.T."/>
            <person name="Nishiyama T."/>
            <person name="Sese J."/>
            <person name="O'Brien M.J."/>
            <person name="Copetti D."/>
            <person name="Mohd Noor M.I."/>
            <person name="Ong R.C."/>
            <person name="Putra M."/>
            <person name="Sireger I.Z."/>
            <person name="Indrioko S."/>
            <person name="Kosugi Y."/>
            <person name="Izuno A."/>
            <person name="Isagi Y."/>
            <person name="Lee S.L."/>
            <person name="Shimizu K.K."/>
        </authorList>
    </citation>
    <scope>NUCLEOTIDE SEQUENCE [LARGE SCALE GENOMIC DNA]</scope>
    <source>
        <strain evidence="22">214</strain>
    </source>
</reference>
<dbReference type="PANTHER" id="PTHR27007">
    <property type="match status" value="1"/>
</dbReference>
<organism evidence="22 23">
    <name type="scientific">Rubroshorea leprosula</name>
    <dbReference type="NCBI Taxonomy" id="152421"/>
    <lineage>
        <taxon>Eukaryota</taxon>
        <taxon>Viridiplantae</taxon>
        <taxon>Streptophyta</taxon>
        <taxon>Embryophyta</taxon>
        <taxon>Tracheophyta</taxon>
        <taxon>Spermatophyta</taxon>
        <taxon>Magnoliopsida</taxon>
        <taxon>eudicotyledons</taxon>
        <taxon>Gunneridae</taxon>
        <taxon>Pentapetalae</taxon>
        <taxon>rosids</taxon>
        <taxon>malvids</taxon>
        <taxon>Malvales</taxon>
        <taxon>Dipterocarpaceae</taxon>
        <taxon>Rubroshorea</taxon>
    </lineage>
</organism>
<keyword evidence="17" id="KW-0325">Glycoprotein</keyword>
<evidence type="ECO:0000256" key="4">
    <source>
        <dbReference type="ARBA" id="ARBA00012513"/>
    </source>
</evidence>
<feature type="signal peptide" evidence="20">
    <location>
        <begin position="1"/>
        <end position="26"/>
    </location>
</feature>
<evidence type="ECO:0000256" key="13">
    <source>
        <dbReference type="ARBA" id="ARBA00022840"/>
    </source>
</evidence>
<dbReference type="Proteomes" id="UP001054252">
    <property type="component" value="Unassembled WGS sequence"/>
</dbReference>
<dbReference type="PROSITE" id="PS50011">
    <property type="entry name" value="PROTEIN_KINASE_DOM"/>
    <property type="match status" value="1"/>
</dbReference>
<comment type="similarity">
    <text evidence="3">In the C-terminal section; belongs to the protein kinase superfamily. Ser/Thr protein kinase family.</text>
</comment>
<comment type="similarity">
    <text evidence="2">In the N-terminal section; belongs to the leguminous lectin family.</text>
</comment>
<dbReference type="AlphaFoldDB" id="A0AAV5MP45"/>
<keyword evidence="6" id="KW-0723">Serine/threonine-protein kinase</keyword>
<dbReference type="Pfam" id="PF00069">
    <property type="entry name" value="Pkinase"/>
    <property type="match status" value="1"/>
</dbReference>
<protein>
    <recommendedName>
        <fullName evidence="4">non-specific serine/threonine protein kinase</fullName>
        <ecNumber evidence="4">2.7.11.1</ecNumber>
    </recommendedName>
</protein>
<keyword evidence="9 20" id="KW-0732">Signal</keyword>
<keyword evidence="14 19" id="KW-1133">Transmembrane helix</keyword>
<dbReference type="FunFam" id="2.60.120.200:FF:000141">
    <property type="entry name" value="L-type lectin-domain containing receptor kinase VIII.1"/>
    <property type="match status" value="1"/>
</dbReference>
<dbReference type="GO" id="GO:0030246">
    <property type="term" value="F:carbohydrate binding"/>
    <property type="evidence" value="ECO:0007669"/>
    <property type="project" value="UniProtKB-KW"/>
</dbReference>
<evidence type="ECO:0000313" key="23">
    <source>
        <dbReference type="Proteomes" id="UP001054252"/>
    </source>
</evidence>
<accession>A0AAV5MP45</accession>
<dbReference type="InterPro" id="IPR008271">
    <property type="entry name" value="Ser/Thr_kinase_AS"/>
</dbReference>
<evidence type="ECO:0000256" key="3">
    <source>
        <dbReference type="ARBA" id="ARBA00010217"/>
    </source>
</evidence>
<evidence type="ECO:0000256" key="9">
    <source>
        <dbReference type="ARBA" id="ARBA00022729"/>
    </source>
</evidence>
<dbReference type="InterPro" id="IPR050528">
    <property type="entry name" value="L-type_Lectin-RKs"/>
</dbReference>
<dbReference type="GO" id="GO:0005524">
    <property type="term" value="F:ATP binding"/>
    <property type="evidence" value="ECO:0007669"/>
    <property type="project" value="UniProtKB-UniRule"/>
</dbReference>
<keyword evidence="16" id="KW-0675">Receptor</keyword>
<evidence type="ECO:0000256" key="19">
    <source>
        <dbReference type="SAM" id="Phobius"/>
    </source>
</evidence>
<keyword evidence="13 18" id="KW-0067">ATP-binding</keyword>
<keyword evidence="5" id="KW-1003">Cell membrane</keyword>